<organism evidence="1">
    <name type="scientific">Sphingomonas psychrotolerans</name>
    <dbReference type="NCBI Taxonomy" id="1327635"/>
    <lineage>
        <taxon>Bacteria</taxon>
        <taxon>Pseudomonadati</taxon>
        <taxon>Pseudomonadota</taxon>
        <taxon>Alphaproteobacteria</taxon>
        <taxon>Sphingomonadales</taxon>
        <taxon>Sphingomonadaceae</taxon>
        <taxon>Sphingomonas</taxon>
    </lineage>
</organism>
<dbReference type="Pfam" id="PF02620">
    <property type="entry name" value="YceD"/>
    <property type="match status" value="1"/>
</dbReference>
<dbReference type="EMBL" id="JALMLT010000002">
    <property type="protein sequence ID" value="MDT8759284.1"/>
    <property type="molecule type" value="Genomic_DNA"/>
</dbReference>
<accession>A0ABU3N424</accession>
<protein>
    <submittedName>
        <fullName evidence="1">DUF177 domain-containing protein</fullName>
    </submittedName>
</protein>
<proteinExistence type="predicted"/>
<dbReference type="InterPro" id="IPR003772">
    <property type="entry name" value="YceD"/>
</dbReference>
<sequence>MTPEFSRPHRIDQIGAGETRVEIEATPEECAAIARRFDLVGVERLRAAFVLRRAALGFHATGHLSAAVTQSCGVTGDPLPATIEEDFTIRFLPEMAEEESHDEVELGEEDMDAVFYSGSALDLGEAAAETLALSLDPFPRSPGAAAALREAGVISEDEAAPLSPLAAALKGKLGKG</sequence>
<reference evidence="1" key="1">
    <citation type="submission" date="2022-04" db="EMBL/GenBank/DDBJ databases">
        <title>Tomato heritable bacteria conferring resistance against bacterial wilt.</title>
        <authorList>
            <person name="Yin J."/>
        </authorList>
    </citation>
    <scope>NUCLEOTIDE SEQUENCE</scope>
    <source>
        <strain evidence="1">Cra20</strain>
    </source>
</reference>
<name>A0ABU3N424_9SPHN</name>
<comment type="caution">
    <text evidence="1">The sequence shown here is derived from an EMBL/GenBank/DDBJ whole genome shotgun (WGS) entry which is preliminary data.</text>
</comment>
<evidence type="ECO:0000313" key="1">
    <source>
        <dbReference type="EMBL" id="MDT8759284.1"/>
    </source>
</evidence>
<gene>
    <name evidence="1" type="ORF">MZO42_11300</name>
</gene>